<dbReference type="Gene3D" id="3.40.50.720">
    <property type="entry name" value="NAD(P)-binding Rossmann-like Domain"/>
    <property type="match status" value="1"/>
</dbReference>
<reference evidence="4 5" key="1">
    <citation type="submission" date="2021-02" db="EMBL/GenBank/DDBJ databases">
        <title>Genome assembly of Pseudopithomyces chartarum.</title>
        <authorList>
            <person name="Jauregui R."/>
            <person name="Singh J."/>
            <person name="Voisey C."/>
        </authorList>
    </citation>
    <scope>NUCLEOTIDE SEQUENCE [LARGE SCALE GENOMIC DNA]</scope>
    <source>
        <strain evidence="4 5">AGR01</strain>
    </source>
</reference>
<dbReference type="Pfam" id="PF00106">
    <property type="entry name" value="adh_short"/>
    <property type="match status" value="1"/>
</dbReference>
<evidence type="ECO:0000313" key="5">
    <source>
        <dbReference type="Proteomes" id="UP001280581"/>
    </source>
</evidence>
<dbReference type="PRINTS" id="PR01397">
    <property type="entry name" value="DHBDHDRGNASE"/>
</dbReference>
<dbReference type="GO" id="GO:0016616">
    <property type="term" value="F:oxidoreductase activity, acting on the CH-OH group of donors, NAD or NADP as acceptor"/>
    <property type="evidence" value="ECO:0007669"/>
    <property type="project" value="UniProtKB-ARBA"/>
</dbReference>
<dbReference type="InterPro" id="IPR003560">
    <property type="entry name" value="DHB_DH"/>
</dbReference>
<dbReference type="PANTHER" id="PTHR43008:SF4">
    <property type="entry name" value="CHAIN DEHYDROGENASE, PUTATIVE (AFU_ORTHOLOGUE AFUA_4G08710)-RELATED"/>
    <property type="match status" value="1"/>
</dbReference>
<evidence type="ECO:0000256" key="3">
    <source>
        <dbReference type="SAM" id="MobiDB-lite"/>
    </source>
</evidence>
<comment type="caution">
    <text evidence="4">The sequence shown here is derived from an EMBL/GenBank/DDBJ whole genome shotgun (WGS) entry which is preliminary data.</text>
</comment>
<proteinExistence type="inferred from homology"/>
<dbReference type="InterPro" id="IPR036291">
    <property type="entry name" value="NAD(P)-bd_dom_sf"/>
</dbReference>
<keyword evidence="5" id="KW-1185">Reference proteome</keyword>
<sequence>MADETELRESLTARQLPEMTLSTEDNPLTAPKLPPDNFSAAQRAQYRFSVTGNVIITGGAGALALETATALLEHGASGLALWDLNPDASFPAIKALHQKFPTRKIITQALDVRSDSEISTALTDTLKVLGSVSHLICFAGVVDCTPAIDMTPESWRRTHDINLTGSFLCAQAFARQFEDGDFESDEELGGRVGEVGDQG</sequence>
<dbReference type="GO" id="GO:0050664">
    <property type="term" value="F:oxidoreductase activity, acting on NAD(P)H, oxygen as acceptor"/>
    <property type="evidence" value="ECO:0007669"/>
    <property type="project" value="TreeGrafter"/>
</dbReference>
<keyword evidence="2" id="KW-0560">Oxidoreductase</keyword>
<organism evidence="4 5">
    <name type="scientific">Pseudopithomyces chartarum</name>
    <dbReference type="NCBI Taxonomy" id="1892770"/>
    <lineage>
        <taxon>Eukaryota</taxon>
        <taxon>Fungi</taxon>
        <taxon>Dikarya</taxon>
        <taxon>Ascomycota</taxon>
        <taxon>Pezizomycotina</taxon>
        <taxon>Dothideomycetes</taxon>
        <taxon>Pleosporomycetidae</taxon>
        <taxon>Pleosporales</taxon>
        <taxon>Massarineae</taxon>
        <taxon>Didymosphaeriaceae</taxon>
        <taxon>Pseudopithomyces</taxon>
    </lineage>
</organism>
<protein>
    <recommendedName>
        <fullName evidence="6">NAD(P)-binding protein</fullName>
    </recommendedName>
</protein>
<accession>A0AAN6M0A4</accession>
<dbReference type="InterPro" id="IPR002347">
    <property type="entry name" value="SDR_fam"/>
</dbReference>
<dbReference type="EMBL" id="WVTA01000005">
    <property type="protein sequence ID" value="KAK3210356.1"/>
    <property type="molecule type" value="Genomic_DNA"/>
</dbReference>
<evidence type="ECO:0008006" key="6">
    <source>
        <dbReference type="Google" id="ProtNLM"/>
    </source>
</evidence>
<gene>
    <name evidence="4" type="ORF">GRF29_44g2443573</name>
</gene>
<feature type="region of interest" description="Disordered" evidence="3">
    <location>
        <begin position="1"/>
        <end position="31"/>
    </location>
</feature>
<comment type="similarity">
    <text evidence="1">Belongs to the short-chain dehydrogenases/reductases (SDR) family.</text>
</comment>
<evidence type="ECO:0000256" key="2">
    <source>
        <dbReference type="ARBA" id="ARBA00023002"/>
    </source>
</evidence>
<dbReference type="AlphaFoldDB" id="A0AAN6M0A4"/>
<dbReference type="GO" id="GO:0019290">
    <property type="term" value="P:siderophore biosynthetic process"/>
    <property type="evidence" value="ECO:0007669"/>
    <property type="project" value="InterPro"/>
</dbReference>
<dbReference type="Proteomes" id="UP001280581">
    <property type="component" value="Unassembled WGS sequence"/>
</dbReference>
<name>A0AAN6M0A4_9PLEO</name>
<evidence type="ECO:0000313" key="4">
    <source>
        <dbReference type="EMBL" id="KAK3210356.1"/>
    </source>
</evidence>
<dbReference type="PANTHER" id="PTHR43008">
    <property type="entry name" value="BENZIL REDUCTASE"/>
    <property type="match status" value="1"/>
</dbReference>
<dbReference type="GO" id="GO:0008667">
    <property type="term" value="F:2,3-dihydro-2,3-dihydroxybenzoate dehydrogenase activity"/>
    <property type="evidence" value="ECO:0007669"/>
    <property type="project" value="InterPro"/>
</dbReference>
<dbReference type="SUPFAM" id="SSF51735">
    <property type="entry name" value="NAD(P)-binding Rossmann-fold domains"/>
    <property type="match status" value="1"/>
</dbReference>
<feature type="compositionally biased region" description="Basic and acidic residues" evidence="3">
    <location>
        <begin position="1"/>
        <end position="11"/>
    </location>
</feature>
<evidence type="ECO:0000256" key="1">
    <source>
        <dbReference type="ARBA" id="ARBA00006484"/>
    </source>
</evidence>